<dbReference type="AlphaFoldDB" id="A0A4Y2JPV3"/>
<keyword evidence="2" id="KW-1185">Reference proteome</keyword>
<name>A0A4Y2JPV3_ARAVE</name>
<reference evidence="1 2" key="1">
    <citation type="journal article" date="2019" name="Sci. Rep.">
        <title>Orb-weaving spider Araneus ventricosus genome elucidates the spidroin gene catalogue.</title>
        <authorList>
            <person name="Kono N."/>
            <person name="Nakamura H."/>
            <person name="Ohtoshi R."/>
            <person name="Moran D.A.P."/>
            <person name="Shinohara A."/>
            <person name="Yoshida Y."/>
            <person name="Fujiwara M."/>
            <person name="Mori M."/>
            <person name="Tomita M."/>
            <person name="Arakawa K."/>
        </authorList>
    </citation>
    <scope>NUCLEOTIDE SEQUENCE [LARGE SCALE GENOMIC DNA]</scope>
</reference>
<sequence length="119" mass="13540">MRPLQAKWHGSLRTIPLFKPSIHRWVNISWRLHGNHNLSLDSKDTAPTPSPTFKGSVAFVRRAFPPPPHGSAFCGFPFVRGLAPPSHELIQFYDLIAQMDSNGDENPNFWTALRDSHWL</sequence>
<protein>
    <submittedName>
        <fullName evidence="1">Uncharacterized protein</fullName>
    </submittedName>
</protein>
<evidence type="ECO:0000313" key="2">
    <source>
        <dbReference type="Proteomes" id="UP000499080"/>
    </source>
</evidence>
<dbReference type="Proteomes" id="UP000499080">
    <property type="component" value="Unassembled WGS sequence"/>
</dbReference>
<gene>
    <name evidence="1" type="ORF">AVEN_81047_1</name>
</gene>
<evidence type="ECO:0000313" key="1">
    <source>
        <dbReference type="EMBL" id="GBM92431.1"/>
    </source>
</evidence>
<comment type="caution">
    <text evidence="1">The sequence shown here is derived from an EMBL/GenBank/DDBJ whole genome shotgun (WGS) entry which is preliminary data.</text>
</comment>
<proteinExistence type="predicted"/>
<dbReference type="EMBL" id="BGPR01003788">
    <property type="protein sequence ID" value="GBM92431.1"/>
    <property type="molecule type" value="Genomic_DNA"/>
</dbReference>
<accession>A0A4Y2JPV3</accession>
<organism evidence="1 2">
    <name type="scientific">Araneus ventricosus</name>
    <name type="common">Orbweaver spider</name>
    <name type="synonym">Epeira ventricosa</name>
    <dbReference type="NCBI Taxonomy" id="182803"/>
    <lineage>
        <taxon>Eukaryota</taxon>
        <taxon>Metazoa</taxon>
        <taxon>Ecdysozoa</taxon>
        <taxon>Arthropoda</taxon>
        <taxon>Chelicerata</taxon>
        <taxon>Arachnida</taxon>
        <taxon>Araneae</taxon>
        <taxon>Araneomorphae</taxon>
        <taxon>Entelegynae</taxon>
        <taxon>Araneoidea</taxon>
        <taxon>Araneidae</taxon>
        <taxon>Araneus</taxon>
    </lineage>
</organism>